<gene>
    <name evidence="1" type="ORF">D8800_06700</name>
</gene>
<dbReference type="AlphaFoldDB" id="A0A428ITL3"/>
<accession>A0A428ITL3</accession>
<name>A0A428ITL3_STROR</name>
<dbReference type="EMBL" id="RMVN01000008">
    <property type="protein sequence ID" value="RSK21207.1"/>
    <property type="molecule type" value="Genomic_DNA"/>
</dbReference>
<evidence type="ECO:0000313" key="1">
    <source>
        <dbReference type="EMBL" id="RSK21207.1"/>
    </source>
</evidence>
<dbReference type="Proteomes" id="UP000269220">
    <property type="component" value="Unassembled WGS sequence"/>
</dbReference>
<evidence type="ECO:0000313" key="2">
    <source>
        <dbReference type="Proteomes" id="UP000269220"/>
    </source>
</evidence>
<proteinExistence type="predicted"/>
<reference evidence="1 2" key="1">
    <citation type="submission" date="2018-11" db="EMBL/GenBank/DDBJ databases">
        <title>Species Designations Belie Phenotypic and Genotypic Heterogeneity in Oral Streptococci.</title>
        <authorList>
            <person name="Velsko I."/>
        </authorList>
    </citation>
    <scope>NUCLEOTIDE SEQUENCE [LARGE SCALE GENOMIC DNA]</scope>
    <source>
        <strain evidence="1 2">BCC05</strain>
    </source>
</reference>
<sequence>MGLLKFLFGSKKKDIYNRRTDFDNLINSPNYNYRQSEYYRLLKTEPLIDKIWGRGFDYPKYNDRFKTEEKLKLRELLLLVWWGKTKNGRKISASIPKYFFITYNLNAQKVTQLFRDKKWIVNEGDKVKLTNEGKLIYEKYCNLWEVHSFKGYPTNLDVDFPNWNKKQFEIMFYQKDLEYYNQHVEFCKRMLNYLEPLKRNTVNDGIRDDINFYRSQLKSDLLCIDDLKEKIKILNELM</sequence>
<comment type="caution">
    <text evidence="1">The sequence shown here is derived from an EMBL/GenBank/DDBJ whole genome shotgun (WGS) entry which is preliminary data.</text>
</comment>
<protein>
    <submittedName>
        <fullName evidence="1">Uncharacterized protein</fullName>
    </submittedName>
</protein>
<dbReference type="RefSeq" id="WP_125458400.1">
    <property type="nucleotide sequence ID" value="NZ_RMVN01000008.1"/>
</dbReference>
<organism evidence="1 2">
    <name type="scientific">Streptococcus oralis</name>
    <dbReference type="NCBI Taxonomy" id="1303"/>
    <lineage>
        <taxon>Bacteria</taxon>
        <taxon>Bacillati</taxon>
        <taxon>Bacillota</taxon>
        <taxon>Bacilli</taxon>
        <taxon>Lactobacillales</taxon>
        <taxon>Streptococcaceae</taxon>
        <taxon>Streptococcus</taxon>
    </lineage>
</organism>